<feature type="signal peptide" evidence="1">
    <location>
        <begin position="1"/>
        <end position="21"/>
    </location>
</feature>
<protein>
    <recommendedName>
        <fullName evidence="4">Peptidase S9 prolyl oligopeptidase catalytic domain-containing protein</fullName>
    </recommendedName>
</protein>
<dbReference type="AlphaFoldDB" id="A0A1G2KRJ8"/>
<evidence type="ECO:0008006" key="4">
    <source>
        <dbReference type="Google" id="ProtNLM"/>
    </source>
</evidence>
<evidence type="ECO:0000313" key="3">
    <source>
        <dbReference type="Proteomes" id="UP000177811"/>
    </source>
</evidence>
<dbReference type="SUPFAM" id="SSF53474">
    <property type="entry name" value="alpha/beta-Hydrolases"/>
    <property type="match status" value="1"/>
</dbReference>
<evidence type="ECO:0000256" key="1">
    <source>
        <dbReference type="SAM" id="SignalP"/>
    </source>
</evidence>
<dbReference type="Gene3D" id="3.40.50.1820">
    <property type="entry name" value="alpha/beta hydrolase"/>
    <property type="match status" value="1"/>
</dbReference>
<name>A0A1G2KRJ8_9BACT</name>
<comment type="caution">
    <text evidence="2">The sequence shown here is derived from an EMBL/GenBank/DDBJ whole genome shotgun (WGS) entry which is preliminary data.</text>
</comment>
<keyword evidence="1" id="KW-0732">Signal</keyword>
<proteinExistence type="predicted"/>
<feature type="chain" id="PRO_5009583445" description="Peptidase S9 prolyl oligopeptidase catalytic domain-containing protein" evidence="1">
    <location>
        <begin position="22"/>
        <end position="347"/>
    </location>
</feature>
<accession>A0A1G2KRJ8</accession>
<dbReference type="InterPro" id="IPR029058">
    <property type="entry name" value="AB_hydrolase_fold"/>
</dbReference>
<dbReference type="Proteomes" id="UP000177811">
    <property type="component" value="Unassembled WGS sequence"/>
</dbReference>
<organism evidence="2 3">
    <name type="scientific">Candidatus Sungbacteria bacterium RIFCSPHIGHO2_02_FULL_51_29</name>
    <dbReference type="NCBI Taxonomy" id="1802273"/>
    <lineage>
        <taxon>Bacteria</taxon>
        <taxon>Candidatus Sungiibacteriota</taxon>
    </lineage>
</organism>
<gene>
    <name evidence="2" type="ORF">A3C16_04345</name>
</gene>
<sequence>MYVKRSLCCLFGVLFLTSVTGCVQFERISPAIETGDNPHVATQNKDIRHYEKNLSPIVLERVPYRDSKYYDAYRLSTPSSGTNEQPGNVVSGEYLASRGLARKKLVIIVPIYGSSSIPPENLAMHLTVWNGDADTNVLLLHGTDDLFNWNEMAHSATLQEFLDEVDASARRITTTITDVRRLIDWAETRPEIDPKRIGIAGLSISAMIGSMVMGTDPRVAAGVFAMGGGNWQDIFVHCTSEDVATAREHVMRSFGLAPEELRIMLEQRLRAVNPMHVIGHVNTARVLIVDSLYDDFIPRSTQDALWRALGKPERITLKYAHKEAFLRSIIGLHFTERVSATFFKEKL</sequence>
<dbReference type="PROSITE" id="PS51257">
    <property type="entry name" value="PROKAR_LIPOPROTEIN"/>
    <property type="match status" value="1"/>
</dbReference>
<dbReference type="EMBL" id="MHQL01000047">
    <property type="protein sequence ID" value="OHA02067.1"/>
    <property type="molecule type" value="Genomic_DNA"/>
</dbReference>
<reference evidence="2 3" key="1">
    <citation type="journal article" date="2016" name="Nat. Commun.">
        <title>Thousands of microbial genomes shed light on interconnected biogeochemical processes in an aquifer system.</title>
        <authorList>
            <person name="Anantharaman K."/>
            <person name="Brown C.T."/>
            <person name="Hug L.A."/>
            <person name="Sharon I."/>
            <person name="Castelle C.J."/>
            <person name="Probst A.J."/>
            <person name="Thomas B.C."/>
            <person name="Singh A."/>
            <person name="Wilkins M.J."/>
            <person name="Karaoz U."/>
            <person name="Brodie E.L."/>
            <person name="Williams K.H."/>
            <person name="Hubbard S.S."/>
            <person name="Banfield J.F."/>
        </authorList>
    </citation>
    <scope>NUCLEOTIDE SEQUENCE [LARGE SCALE GENOMIC DNA]</scope>
</reference>
<evidence type="ECO:0000313" key="2">
    <source>
        <dbReference type="EMBL" id="OHA02067.1"/>
    </source>
</evidence>